<feature type="region of interest" description="Disordered" evidence="1">
    <location>
        <begin position="20"/>
        <end position="40"/>
    </location>
</feature>
<dbReference type="EMBL" id="LGRX02035356">
    <property type="protein sequence ID" value="KAK3235162.1"/>
    <property type="molecule type" value="Genomic_DNA"/>
</dbReference>
<sequence>MEKALFWEFRTCTGLVSIPKGSDGQPDAKVPGQRGVLKGEGEKGQLGLKNYATKAERTAGLGFKKDTKVQRPAETKFTARSGWLKRLISAPALGQPARVGMPKAGSGCRR</sequence>
<reference evidence="2 3" key="1">
    <citation type="journal article" date="2015" name="Genome Biol. Evol.">
        <title>Comparative Genomics of a Bacterivorous Green Alga Reveals Evolutionary Causalities and Consequences of Phago-Mixotrophic Mode of Nutrition.</title>
        <authorList>
            <person name="Burns J.A."/>
            <person name="Paasch A."/>
            <person name="Narechania A."/>
            <person name="Kim E."/>
        </authorList>
    </citation>
    <scope>NUCLEOTIDE SEQUENCE [LARGE SCALE GENOMIC DNA]</scope>
    <source>
        <strain evidence="2 3">PLY_AMNH</strain>
    </source>
</reference>
<name>A0AAE0EPE2_9CHLO</name>
<organism evidence="2 3">
    <name type="scientific">Cymbomonas tetramitiformis</name>
    <dbReference type="NCBI Taxonomy" id="36881"/>
    <lineage>
        <taxon>Eukaryota</taxon>
        <taxon>Viridiplantae</taxon>
        <taxon>Chlorophyta</taxon>
        <taxon>Pyramimonadophyceae</taxon>
        <taxon>Pyramimonadales</taxon>
        <taxon>Pyramimonadaceae</taxon>
        <taxon>Cymbomonas</taxon>
    </lineage>
</organism>
<accession>A0AAE0EPE2</accession>
<gene>
    <name evidence="2" type="ORF">CYMTET_54626</name>
</gene>
<dbReference type="Proteomes" id="UP001190700">
    <property type="component" value="Unassembled WGS sequence"/>
</dbReference>
<protein>
    <submittedName>
        <fullName evidence="2">Uncharacterized protein</fullName>
    </submittedName>
</protein>
<dbReference type="AlphaFoldDB" id="A0AAE0EPE2"/>
<comment type="caution">
    <text evidence="2">The sequence shown here is derived from an EMBL/GenBank/DDBJ whole genome shotgun (WGS) entry which is preliminary data.</text>
</comment>
<evidence type="ECO:0000313" key="3">
    <source>
        <dbReference type="Proteomes" id="UP001190700"/>
    </source>
</evidence>
<proteinExistence type="predicted"/>
<evidence type="ECO:0000313" key="2">
    <source>
        <dbReference type="EMBL" id="KAK3235162.1"/>
    </source>
</evidence>
<keyword evidence="3" id="KW-1185">Reference proteome</keyword>
<evidence type="ECO:0000256" key="1">
    <source>
        <dbReference type="SAM" id="MobiDB-lite"/>
    </source>
</evidence>